<evidence type="ECO:0000256" key="1">
    <source>
        <dbReference type="ARBA" id="ARBA00006226"/>
    </source>
</evidence>
<comment type="similarity">
    <text evidence="1">Belongs to the RelE toxin family.</text>
</comment>
<reference evidence="3 4" key="1">
    <citation type="submission" date="2019-09" db="EMBL/GenBank/DDBJ databases">
        <authorList>
            <person name="Chandra G."/>
            <person name="Truman W A."/>
        </authorList>
    </citation>
    <scope>NUCLEOTIDE SEQUENCE [LARGE SCALE GENOMIC DNA]</scope>
    <source>
        <strain evidence="3">PS723</strain>
    </source>
</reference>
<dbReference type="OrthoDB" id="9798046at2"/>
<dbReference type="EMBL" id="CABVHY010000009">
    <property type="protein sequence ID" value="VVN95800.1"/>
    <property type="molecule type" value="Genomic_DNA"/>
</dbReference>
<dbReference type="InterPro" id="IPR051803">
    <property type="entry name" value="TA_system_RelE-like_toxin"/>
</dbReference>
<dbReference type="InterPro" id="IPR007712">
    <property type="entry name" value="RelE/ParE_toxin"/>
</dbReference>
<protein>
    <recommendedName>
        <fullName evidence="5">Plasmid stabilization protein ParE</fullName>
    </recommendedName>
</protein>
<organism evidence="3 4">
    <name type="scientific">Pseudomonas fluorescens</name>
    <dbReference type="NCBI Taxonomy" id="294"/>
    <lineage>
        <taxon>Bacteria</taxon>
        <taxon>Pseudomonadati</taxon>
        <taxon>Pseudomonadota</taxon>
        <taxon>Gammaproteobacteria</taxon>
        <taxon>Pseudomonadales</taxon>
        <taxon>Pseudomonadaceae</taxon>
        <taxon>Pseudomonas</taxon>
    </lineage>
</organism>
<evidence type="ECO:0000313" key="3">
    <source>
        <dbReference type="EMBL" id="VVN95800.1"/>
    </source>
</evidence>
<evidence type="ECO:0000256" key="2">
    <source>
        <dbReference type="ARBA" id="ARBA00022649"/>
    </source>
</evidence>
<gene>
    <name evidence="3" type="ORF">PS723_02246</name>
</gene>
<dbReference type="AlphaFoldDB" id="A0A5E7BVY8"/>
<dbReference type="Proteomes" id="UP000379480">
    <property type="component" value="Unassembled WGS sequence"/>
</dbReference>
<dbReference type="InterPro" id="IPR035093">
    <property type="entry name" value="RelE/ParE_toxin_dom_sf"/>
</dbReference>
<dbReference type="Gene3D" id="3.30.2310.20">
    <property type="entry name" value="RelE-like"/>
    <property type="match status" value="1"/>
</dbReference>
<keyword evidence="2" id="KW-1277">Toxin-antitoxin system</keyword>
<name>A0A5E7BVY8_PSEFL</name>
<accession>A0A5E7BVY8</accession>
<dbReference type="Pfam" id="PF05016">
    <property type="entry name" value="ParE_toxin"/>
    <property type="match status" value="1"/>
</dbReference>
<dbReference type="PANTHER" id="PTHR33755:SF7">
    <property type="entry name" value="TOXIN MODULE OF TOXIN-ANTITOXIN SYSTEM RELE_STBE FAMILY"/>
    <property type="match status" value="1"/>
</dbReference>
<evidence type="ECO:0000313" key="4">
    <source>
        <dbReference type="Proteomes" id="UP000379480"/>
    </source>
</evidence>
<evidence type="ECO:0008006" key="5">
    <source>
        <dbReference type="Google" id="ProtNLM"/>
    </source>
</evidence>
<proteinExistence type="inferred from homology"/>
<dbReference type="RefSeq" id="WP_150803733.1">
    <property type="nucleotide sequence ID" value="NZ_CABVHY010000009.1"/>
</dbReference>
<dbReference type="PANTHER" id="PTHR33755">
    <property type="entry name" value="TOXIN PARE1-RELATED"/>
    <property type="match status" value="1"/>
</dbReference>
<sequence>MPRVALTEKAESDLEAIHEYYCGLIGFGAANDVMADILELFRQLELFPGCGRPSVVPDVRELVLSHYPFIAPYRLMHGQIQVLRILHQRTERAEYW</sequence>